<feature type="domain" description="RING-CH-type" evidence="6">
    <location>
        <begin position="31"/>
        <end position="122"/>
    </location>
</feature>
<evidence type="ECO:0000259" key="6">
    <source>
        <dbReference type="PROSITE" id="PS51292"/>
    </source>
</evidence>
<reference evidence="7" key="1">
    <citation type="submission" date="2020-04" db="EMBL/GenBank/DDBJ databases">
        <title>Genome Assembly and Annotation of Botryosphaeria dothidea sdau 11-99, a Latent Pathogen of Apple Fruit Ring Rot in China.</title>
        <authorList>
            <person name="Yu C."/>
            <person name="Diao Y."/>
            <person name="Lu Q."/>
            <person name="Zhao J."/>
            <person name="Cui S."/>
            <person name="Peng C."/>
            <person name="He B."/>
            <person name="Liu H."/>
        </authorList>
    </citation>
    <scope>NUCLEOTIDE SEQUENCE [LARGE SCALE GENOMIC DNA]</scope>
    <source>
        <strain evidence="7">Sdau11-99</strain>
    </source>
</reference>
<keyword evidence="5" id="KW-1133">Transmembrane helix</keyword>
<dbReference type="OrthoDB" id="264354at2759"/>
<keyword evidence="5" id="KW-0812">Transmembrane</keyword>
<evidence type="ECO:0000256" key="4">
    <source>
        <dbReference type="SAM" id="MobiDB-lite"/>
    </source>
</evidence>
<organism evidence="7 8">
    <name type="scientific">Botryosphaeria dothidea</name>
    <dbReference type="NCBI Taxonomy" id="55169"/>
    <lineage>
        <taxon>Eukaryota</taxon>
        <taxon>Fungi</taxon>
        <taxon>Dikarya</taxon>
        <taxon>Ascomycota</taxon>
        <taxon>Pezizomycotina</taxon>
        <taxon>Dothideomycetes</taxon>
        <taxon>Dothideomycetes incertae sedis</taxon>
        <taxon>Botryosphaeriales</taxon>
        <taxon>Botryosphaeriaceae</taxon>
        <taxon>Botryosphaeria</taxon>
    </lineage>
</organism>
<feature type="transmembrane region" description="Helical" evidence="5">
    <location>
        <begin position="199"/>
        <end position="219"/>
    </location>
</feature>
<keyword evidence="8" id="KW-1185">Reference proteome</keyword>
<evidence type="ECO:0000313" key="7">
    <source>
        <dbReference type="EMBL" id="KAF4313919.1"/>
    </source>
</evidence>
<dbReference type="PANTHER" id="PTHR46347:SF1">
    <property type="entry name" value="RING_FYVE_PHD ZINC FINGER SUPERFAMILY PROTEIN"/>
    <property type="match status" value="1"/>
</dbReference>
<keyword evidence="1" id="KW-0479">Metal-binding</keyword>
<comment type="caution">
    <text evidence="7">The sequence shown here is derived from an EMBL/GenBank/DDBJ whole genome shotgun (WGS) entry which is preliminary data.</text>
</comment>
<name>A0A8H4J7A1_9PEZI</name>
<keyword evidence="3" id="KW-0862">Zinc</keyword>
<evidence type="ECO:0000256" key="1">
    <source>
        <dbReference type="ARBA" id="ARBA00022723"/>
    </source>
</evidence>
<evidence type="ECO:0000256" key="5">
    <source>
        <dbReference type="SAM" id="Phobius"/>
    </source>
</evidence>
<dbReference type="CDD" id="cd16495">
    <property type="entry name" value="RING_CH-C4HC3_MARCH"/>
    <property type="match status" value="1"/>
</dbReference>
<protein>
    <submittedName>
        <fullName evidence="7">Zinc finger RING-CH-type protein</fullName>
    </submittedName>
</protein>
<gene>
    <name evidence="7" type="ORF">GTA08_BOTSDO00463</name>
</gene>
<dbReference type="GO" id="GO:0008270">
    <property type="term" value="F:zinc ion binding"/>
    <property type="evidence" value="ECO:0007669"/>
    <property type="project" value="UniProtKB-KW"/>
</dbReference>
<feature type="transmembrane region" description="Helical" evidence="5">
    <location>
        <begin position="239"/>
        <end position="259"/>
    </location>
</feature>
<dbReference type="SMART" id="SM00744">
    <property type="entry name" value="RINGv"/>
    <property type="match status" value="1"/>
</dbReference>
<dbReference type="PANTHER" id="PTHR46347">
    <property type="entry name" value="RING/FYVE/PHD ZINC FINGER SUPERFAMILY PROTEIN"/>
    <property type="match status" value="1"/>
</dbReference>
<dbReference type="SUPFAM" id="SSF57850">
    <property type="entry name" value="RING/U-box"/>
    <property type="match status" value="1"/>
</dbReference>
<dbReference type="Gene3D" id="3.30.40.10">
    <property type="entry name" value="Zinc/RING finger domain, C3HC4 (zinc finger)"/>
    <property type="match status" value="1"/>
</dbReference>
<dbReference type="AlphaFoldDB" id="A0A8H4J7A1"/>
<evidence type="ECO:0000256" key="3">
    <source>
        <dbReference type="ARBA" id="ARBA00022833"/>
    </source>
</evidence>
<accession>A0A8H4J7A1</accession>
<sequence length="303" mass="33954">MPGWYEPDEEVRQPGASAQSATAENRTPRPRRSYGPRTCRICLETVLPTFHQPPESLPSMFQSEPNVTYESEEGRLISPCKCKGSSRYVHEECLQSWRHADPSYGRRNYWQCPTCGFRYRLERMAWGRFISSAAAQIFLTIGIFLLATFILGFIADPIINYLDPVGTVIPLGGNPHHFDHPIYEDDDPEGWSFHFLKGFASLGLLGFLKFFFASPIRFFRIGGGGLGGSGRGNTGRDRLANISWVVVVIGIATFIYGVWKAVRAWSRRTLEKAGERVMDVHGNDENEDESSDASAGHQDTPQG</sequence>
<evidence type="ECO:0000313" key="8">
    <source>
        <dbReference type="Proteomes" id="UP000572817"/>
    </source>
</evidence>
<feature type="region of interest" description="Disordered" evidence="4">
    <location>
        <begin position="277"/>
        <end position="303"/>
    </location>
</feature>
<feature type="region of interest" description="Disordered" evidence="4">
    <location>
        <begin position="1"/>
        <end position="33"/>
    </location>
</feature>
<dbReference type="Proteomes" id="UP000572817">
    <property type="component" value="Unassembled WGS sequence"/>
</dbReference>
<keyword evidence="5" id="KW-0472">Membrane</keyword>
<keyword evidence="2" id="KW-0863">Zinc-finger</keyword>
<dbReference type="InterPro" id="IPR013083">
    <property type="entry name" value="Znf_RING/FYVE/PHD"/>
</dbReference>
<dbReference type="Pfam" id="PF12906">
    <property type="entry name" value="RINGv"/>
    <property type="match status" value="1"/>
</dbReference>
<evidence type="ECO:0000256" key="2">
    <source>
        <dbReference type="ARBA" id="ARBA00022771"/>
    </source>
</evidence>
<proteinExistence type="predicted"/>
<feature type="transmembrane region" description="Helical" evidence="5">
    <location>
        <begin position="129"/>
        <end position="155"/>
    </location>
</feature>
<dbReference type="InterPro" id="IPR011016">
    <property type="entry name" value="Znf_RING-CH"/>
</dbReference>
<dbReference type="PROSITE" id="PS51292">
    <property type="entry name" value="ZF_RING_CH"/>
    <property type="match status" value="1"/>
</dbReference>
<dbReference type="EMBL" id="WWBZ02000001">
    <property type="protein sequence ID" value="KAF4313919.1"/>
    <property type="molecule type" value="Genomic_DNA"/>
</dbReference>
<feature type="compositionally biased region" description="Polar residues" evidence="4">
    <location>
        <begin position="16"/>
        <end position="25"/>
    </location>
</feature>